<name>A0A6G1PPC5_CHAAH</name>
<feature type="domain" description="Ig-like" evidence="6">
    <location>
        <begin position="123"/>
        <end position="213"/>
    </location>
</feature>
<protein>
    <submittedName>
        <fullName evidence="7">Hemicentin-1 Fibulin-6</fullName>
    </submittedName>
</protein>
<dbReference type="Gene3D" id="2.60.40.10">
    <property type="entry name" value="Immunoglobulins"/>
    <property type="match status" value="11"/>
</dbReference>
<dbReference type="PROSITE" id="PS50835">
    <property type="entry name" value="IG_LIKE"/>
    <property type="match status" value="9"/>
</dbReference>
<dbReference type="AlphaFoldDB" id="A0A6G1PPC5"/>
<proteinExistence type="predicted"/>
<feature type="domain" description="Ig-like" evidence="6">
    <location>
        <begin position="503"/>
        <end position="588"/>
    </location>
</feature>
<evidence type="ECO:0000256" key="2">
    <source>
        <dbReference type="ARBA" id="ARBA00023157"/>
    </source>
</evidence>
<evidence type="ECO:0000259" key="6">
    <source>
        <dbReference type="PROSITE" id="PS50835"/>
    </source>
</evidence>
<keyword evidence="4" id="KW-0393">Immunoglobulin domain</keyword>
<keyword evidence="3" id="KW-0325">Glycoprotein</keyword>
<feature type="signal peptide" evidence="5">
    <location>
        <begin position="1"/>
        <end position="24"/>
    </location>
</feature>
<dbReference type="PANTHER" id="PTHR44337:SF20">
    <property type="entry name" value="CARCINOEMBRYONIC ANTIGEN-RELATED CELL ADHESION MOLECULE 5-RELATED"/>
    <property type="match status" value="1"/>
</dbReference>
<reference evidence="7 8" key="1">
    <citation type="submission" date="2019-02" db="EMBL/GenBank/DDBJ databases">
        <title>Opniocepnalus argus genome.</title>
        <authorList>
            <person name="Zhou C."/>
            <person name="Xiao S."/>
        </authorList>
    </citation>
    <scope>NUCLEOTIDE SEQUENCE [LARGE SCALE GENOMIC DNA]</scope>
    <source>
        <strain evidence="7">OARG1902GOOAL</strain>
        <tissue evidence="7">Muscle</tissue>
    </source>
</reference>
<evidence type="ECO:0000256" key="4">
    <source>
        <dbReference type="ARBA" id="ARBA00023319"/>
    </source>
</evidence>
<feature type="domain" description="Ig-like" evidence="6">
    <location>
        <begin position="218"/>
        <end position="302"/>
    </location>
</feature>
<gene>
    <name evidence="7" type="ORF">EXN66_Car007798</name>
</gene>
<dbReference type="InterPro" id="IPR052598">
    <property type="entry name" value="IgSF_CEA-related"/>
</dbReference>
<dbReference type="InterPro" id="IPR036179">
    <property type="entry name" value="Ig-like_dom_sf"/>
</dbReference>
<evidence type="ECO:0000313" key="7">
    <source>
        <dbReference type="EMBL" id="KAF3692122.1"/>
    </source>
</evidence>
<dbReference type="PANTHER" id="PTHR44337">
    <property type="entry name" value="CARCINOEMBRYONIC ANTIGEN-RELATED CELL ADHESION MOLECULE 8"/>
    <property type="match status" value="1"/>
</dbReference>
<dbReference type="Pfam" id="PF07679">
    <property type="entry name" value="I-set"/>
    <property type="match status" value="1"/>
</dbReference>
<evidence type="ECO:0000256" key="5">
    <source>
        <dbReference type="SAM" id="SignalP"/>
    </source>
</evidence>
<feature type="domain" description="Ig-like" evidence="6">
    <location>
        <begin position="775"/>
        <end position="854"/>
    </location>
</feature>
<dbReference type="EMBL" id="CM015718">
    <property type="protein sequence ID" value="KAF3692122.1"/>
    <property type="molecule type" value="Genomic_DNA"/>
</dbReference>
<dbReference type="InterPro" id="IPR003599">
    <property type="entry name" value="Ig_sub"/>
</dbReference>
<feature type="chain" id="PRO_5026206917" evidence="5">
    <location>
        <begin position="25"/>
        <end position="1064"/>
    </location>
</feature>
<feature type="domain" description="Ig-like" evidence="6">
    <location>
        <begin position="592"/>
        <end position="678"/>
    </location>
</feature>
<keyword evidence="1 5" id="KW-0732">Signal</keyword>
<dbReference type="InterPro" id="IPR003598">
    <property type="entry name" value="Ig_sub2"/>
</dbReference>
<dbReference type="InterPro" id="IPR007110">
    <property type="entry name" value="Ig-like_dom"/>
</dbReference>
<feature type="domain" description="Ig-like" evidence="6">
    <location>
        <begin position="857"/>
        <end position="948"/>
    </location>
</feature>
<evidence type="ECO:0000256" key="3">
    <source>
        <dbReference type="ARBA" id="ARBA00023180"/>
    </source>
</evidence>
<organism evidence="7 8">
    <name type="scientific">Channa argus</name>
    <name type="common">Northern snakehead</name>
    <name type="synonym">Ophicephalus argus</name>
    <dbReference type="NCBI Taxonomy" id="215402"/>
    <lineage>
        <taxon>Eukaryota</taxon>
        <taxon>Metazoa</taxon>
        <taxon>Chordata</taxon>
        <taxon>Craniata</taxon>
        <taxon>Vertebrata</taxon>
        <taxon>Euteleostomi</taxon>
        <taxon>Actinopterygii</taxon>
        <taxon>Neopterygii</taxon>
        <taxon>Teleostei</taxon>
        <taxon>Neoteleostei</taxon>
        <taxon>Acanthomorphata</taxon>
        <taxon>Anabantaria</taxon>
        <taxon>Anabantiformes</taxon>
        <taxon>Channoidei</taxon>
        <taxon>Channidae</taxon>
        <taxon>Channa</taxon>
    </lineage>
</organism>
<dbReference type="InterPro" id="IPR013098">
    <property type="entry name" value="Ig_I-set"/>
</dbReference>
<accession>A0A6G1PPC5</accession>
<dbReference type="SUPFAM" id="SSF48726">
    <property type="entry name" value="Immunoglobulin"/>
    <property type="match status" value="11"/>
</dbReference>
<dbReference type="Pfam" id="PF13895">
    <property type="entry name" value="Ig_2"/>
    <property type="match status" value="1"/>
</dbReference>
<dbReference type="SMART" id="SM00409">
    <property type="entry name" value="IG"/>
    <property type="match status" value="11"/>
</dbReference>
<evidence type="ECO:0000256" key="1">
    <source>
        <dbReference type="ARBA" id="ARBA00022729"/>
    </source>
</evidence>
<dbReference type="Proteomes" id="UP000503349">
    <property type="component" value="Chromosome 7"/>
</dbReference>
<reference evidence="8" key="2">
    <citation type="submission" date="2019-02" db="EMBL/GenBank/DDBJ databases">
        <title>Opniocepnalus argus Var Kimnra genome.</title>
        <authorList>
            <person name="Zhou C."/>
            <person name="Xiao S."/>
        </authorList>
    </citation>
    <scope>NUCLEOTIDE SEQUENCE [LARGE SCALE GENOMIC DNA]</scope>
</reference>
<feature type="domain" description="Ig-like" evidence="6">
    <location>
        <begin position="682"/>
        <end position="769"/>
    </location>
</feature>
<keyword evidence="8" id="KW-1185">Reference proteome</keyword>
<feature type="domain" description="Ig-like" evidence="6">
    <location>
        <begin position="408"/>
        <end position="492"/>
    </location>
</feature>
<dbReference type="SMART" id="SM00408">
    <property type="entry name" value="IGc2"/>
    <property type="match status" value="9"/>
</dbReference>
<sequence>MEKKNKGIFAIVLLVLVEVFLASGDVDIHPSINPAVAGGTITLSLSPPTALNSGSWAVGGSLILTWLGEQQAVFPSYSGRASVNISTGALTLSPVIVADSGAYVVQSSDPQLRANTSISVLAPISNVTLTMNQTSLMEFSSSAVATCSVSSGSSPLFLWLNSTSDLTVGSRVLLTNGNSTLNIINVTRFDQGPFTCYVSNPVSNGTSNPVNFTILYGPDTMALTVKGQNTTCFSVGSNVTLLCSAQSNPPAQLQWAFRGQPVNTTGPLLNLYNITENQTGPYTCLAFNNFTNMNSNITTQITIASHVWGQSVTPAIHASENPVRVGSNVTLFSTDSSSEGAWLFNNNIMLIILPTGSIINNAWKTRITYNATTSSLSLSSLTLEDSGVYTLDSINVFRANLTLSVQVPISNVTLRADQTNLVEFNDTAVLKCSVSVGSFPSYVWIEGSSVVTSGGHMQLSNGNTTLTILNVSRYDSGPFRCNVSNGVSYEVSPPVYLNISYGPSNATMDIEPMSLKHIYRTGSNITLSCFAMSRPPAKIIWMVNDTYLDQSGPDLQLQNVTMDNSANYKCIFYNAATQRFTSASAIISIMAPLTEIMVNQTGGPPIQNMPFTLYCQVAGTVDSIQWWKNGWRVSVSNTTLLYNNTLFLNSVQSSDNGEYQCQAFNAVSNVTSSPYTVTVNYPIRNVQVEGSHNSAIEGFQYMLTCDVVGPADRVYWFMDDQPLQEDNMMYFEINNTILHFDPLKQNDTGKYQCLAMNAAGNMTSPPYMLVVNFGPETPVISGPDLAETGQPAMFNCSAMSVPPSQISWWFNGTLVASSSVFAIDHLSLNMSGEYTCMAYNNVTGVNRTNSRMLTVIEAITSVMVKNNTVPIKSKNFTLSCLVNGPYDMIYWLKDNHALKTDTSAKNMFLSVQNNTLFFTPVTIDNDGIYQCVATNRVTQHQSPQYSLTVNYGPMNMSITGPDSANPGLNVSLNCTAISRPNSEFQWFFSGSSLVIKTGPVITFSATHQKAGNYTCQAWNHVTNITSYKTKTFTVTSHASAIHFPSHVGLMLMGVFALSLPVLFN</sequence>
<evidence type="ECO:0000313" key="8">
    <source>
        <dbReference type="Proteomes" id="UP000503349"/>
    </source>
</evidence>
<keyword evidence="2" id="KW-1015">Disulfide bond</keyword>
<feature type="domain" description="Ig-like" evidence="6">
    <location>
        <begin position="953"/>
        <end position="1033"/>
    </location>
</feature>
<dbReference type="Pfam" id="PF13927">
    <property type="entry name" value="Ig_3"/>
    <property type="match status" value="7"/>
</dbReference>
<dbReference type="InterPro" id="IPR013783">
    <property type="entry name" value="Ig-like_fold"/>
</dbReference>
<dbReference type="CDD" id="cd00096">
    <property type="entry name" value="Ig"/>
    <property type="match status" value="2"/>
</dbReference>